<dbReference type="InterPro" id="IPR005821">
    <property type="entry name" value="Ion_trans_dom"/>
</dbReference>
<feature type="transmembrane region" description="Helical" evidence="5">
    <location>
        <begin position="62"/>
        <end position="79"/>
    </location>
</feature>
<feature type="transmembrane region" description="Helical" evidence="5">
    <location>
        <begin position="144"/>
        <end position="172"/>
    </location>
</feature>
<dbReference type="InterPro" id="IPR015925">
    <property type="entry name" value="Ryanodine_IP3_receptor"/>
</dbReference>
<evidence type="ECO:0000256" key="1">
    <source>
        <dbReference type="ARBA" id="ARBA00004141"/>
    </source>
</evidence>
<proteinExistence type="predicted"/>
<keyword evidence="3 5" id="KW-1133">Transmembrane helix</keyword>
<evidence type="ECO:0000256" key="2">
    <source>
        <dbReference type="ARBA" id="ARBA00022692"/>
    </source>
</evidence>
<comment type="subcellular location">
    <subcellularLocation>
        <location evidence="1">Membrane</location>
        <topology evidence="1">Multi-pass membrane protein</topology>
    </subcellularLocation>
</comment>
<feature type="domain" description="Ion transport" evidence="6">
    <location>
        <begin position="107"/>
        <end position="322"/>
    </location>
</feature>
<dbReference type="FunFam" id="1.10.287.70:FF:000024">
    <property type="entry name" value="Inositol 1,4,5-trisphosphate receptor type 3"/>
    <property type="match status" value="1"/>
</dbReference>
<name>A0A3Q1FA33_9TELE</name>
<keyword evidence="2 5" id="KW-0812">Transmembrane</keyword>
<evidence type="ECO:0000256" key="5">
    <source>
        <dbReference type="SAM" id="Phobius"/>
    </source>
</evidence>
<feature type="transmembrane region" description="Helical" evidence="5">
    <location>
        <begin position="193"/>
        <end position="213"/>
    </location>
</feature>
<dbReference type="AlphaFoldDB" id="A0A3Q1FA33"/>
<keyword evidence="4 5" id="KW-0472">Membrane</keyword>
<dbReference type="Gene3D" id="1.10.287.70">
    <property type="match status" value="1"/>
</dbReference>
<feature type="transmembrane region" description="Helical" evidence="5">
    <location>
        <begin position="293"/>
        <end position="316"/>
    </location>
</feature>
<dbReference type="GO" id="GO:0005216">
    <property type="term" value="F:monoatomic ion channel activity"/>
    <property type="evidence" value="ECO:0007669"/>
    <property type="project" value="InterPro"/>
</dbReference>
<evidence type="ECO:0000313" key="8">
    <source>
        <dbReference type="Proteomes" id="UP000257200"/>
    </source>
</evidence>
<dbReference type="Pfam" id="PF00520">
    <property type="entry name" value="Ion_trans"/>
    <property type="match status" value="1"/>
</dbReference>
<dbReference type="PANTHER" id="PTHR45816:SF1">
    <property type="entry name" value="INOSITOL 1,4,5-TRISPHOSPHATE RECEPTOR"/>
    <property type="match status" value="1"/>
</dbReference>
<organism evidence="7 8">
    <name type="scientific">Acanthochromis polyacanthus</name>
    <name type="common">spiny chromis</name>
    <dbReference type="NCBI Taxonomy" id="80966"/>
    <lineage>
        <taxon>Eukaryota</taxon>
        <taxon>Metazoa</taxon>
        <taxon>Chordata</taxon>
        <taxon>Craniata</taxon>
        <taxon>Vertebrata</taxon>
        <taxon>Euteleostomi</taxon>
        <taxon>Actinopterygii</taxon>
        <taxon>Neopterygii</taxon>
        <taxon>Teleostei</taxon>
        <taxon>Neoteleostei</taxon>
        <taxon>Acanthomorphata</taxon>
        <taxon>Ovalentaria</taxon>
        <taxon>Pomacentridae</taxon>
        <taxon>Acanthochromis</taxon>
    </lineage>
</organism>
<dbReference type="Proteomes" id="UP000257200">
    <property type="component" value="Unplaced"/>
</dbReference>
<protein>
    <submittedName>
        <fullName evidence="7">Inositol 1,4,5-trisphosphate receptor type 3-like</fullName>
    </submittedName>
</protein>
<evidence type="ECO:0000259" key="6">
    <source>
        <dbReference type="Pfam" id="PF00520"/>
    </source>
</evidence>
<dbReference type="GO" id="GO:0006816">
    <property type="term" value="P:calcium ion transport"/>
    <property type="evidence" value="ECO:0007669"/>
    <property type="project" value="InterPro"/>
</dbReference>
<dbReference type="Ensembl" id="ENSAPOT00000032136.1">
    <property type="protein sequence ID" value="ENSAPOP00000012742.1"/>
    <property type="gene ID" value="ENSAPOG00000015476.1"/>
</dbReference>
<feature type="transmembrane region" description="Helical" evidence="5">
    <location>
        <begin position="100"/>
        <end position="124"/>
    </location>
</feature>
<dbReference type="InParanoid" id="A0A3Q1FA33"/>
<evidence type="ECO:0000313" key="7">
    <source>
        <dbReference type="Ensembl" id="ENSAPOP00000012742.1"/>
    </source>
</evidence>
<evidence type="ECO:0000256" key="3">
    <source>
        <dbReference type="ARBA" id="ARBA00022989"/>
    </source>
</evidence>
<keyword evidence="8" id="KW-1185">Reference proteome</keyword>
<reference evidence="7" key="1">
    <citation type="submission" date="2025-08" db="UniProtKB">
        <authorList>
            <consortium name="Ensembl"/>
        </authorList>
    </citation>
    <scope>IDENTIFICATION</scope>
</reference>
<reference evidence="7" key="2">
    <citation type="submission" date="2025-09" db="UniProtKB">
        <authorList>
            <consortium name="Ensembl"/>
        </authorList>
    </citation>
    <scope>IDENTIFICATION</scope>
</reference>
<dbReference type="GeneTree" id="ENSGT00940000157078"/>
<dbReference type="GO" id="GO:0016020">
    <property type="term" value="C:membrane"/>
    <property type="evidence" value="ECO:0007669"/>
    <property type="project" value="UniProtKB-SubCell"/>
</dbReference>
<dbReference type="STRING" id="80966.ENSAPOP00000012742"/>
<dbReference type="PANTHER" id="PTHR45816">
    <property type="entry name" value="MIR DOMAIN-CONTAINING PROTEIN"/>
    <property type="match status" value="1"/>
</dbReference>
<evidence type="ECO:0000256" key="4">
    <source>
        <dbReference type="ARBA" id="ARBA00023136"/>
    </source>
</evidence>
<sequence length="482" mass="54858">MEWQKKLRSMPLLYWFSRRMTLWGTISFNLAVFINLIIAFFYPYDSGQGTVPSMIRPIDDSLLLMLFWILTGLSVLALFSQRYGLQPLTLALILRSIYHLGIGNTLILLGSLNLINKVVFVVSFVGNNGTFIMGYKAMVMDVEFLYHLAYVLTSTLGLFVHELFYSILLFDLIYREETLFNVIKSVTRNGRSILLTALLALILVYLFSIVGFLCLKEDFIMEVDPLPQITAATTADSVSVPDEANSERACDTLLMCIVTVLNHGLRNGGGVGDVLRKPSKNEPLFPARVVYDLLFYFIVIIIVLNLIFGVIIDTFADLRSEKQKKEEVLKTTCFICGLERDKFDNKTVSFEEHIKLEHNIWNYLYFIVLVREKNKTDYTGPESYVAHMIKDNNLDWFPRMQAMSLVVTDGDGEQNEMRMLQDKLASTMKVVTTLTTQLTELKEQMTEQRKRRQRMGFVDVQAGATGALPPSAAGGNHQIYKT</sequence>
<accession>A0A3Q1FA33</accession>
<feature type="transmembrane region" description="Helical" evidence="5">
    <location>
        <begin position="21"/>
        <end position="42"/>
    </location>
</feature>